<name>A0A0U1LVH7_TALIS</name>
<dbReference type="InterPro" id="IPR042188">
    <property type="entry name" value="MmgE/PrpD_sf_2"/>
</dbReference>
<dbReference type="GO" id="GO:0005739">
    <property type="term" value="C:mitochondrion"/>
    <property type="evidence" value="ECO:0007669"/>
    <property type="project" value="TreeGrafter"/>
</dbReference>
<dbReference type="InterPro" id="IPR042183">
    <property type="entry name" value="MmgE/PrpD_sf_1"/>
</dbReference>
<feature type="domain" description="MmgE/PrpD C-terminal" evidence="5">
    <location>
        <begin position="303"/>
        <end position="479"/>
    </location>
</feature>
<dbReference type="SUPFAM" id="SSF103378">
    <property type="entry name" value="2-methylcitrate dehydratase PrpD"/>
    <property type="match status" value="1"/>
</dbReference>
<organism evidence="6 7">
    <name type="scientific">Talaromyces islandicus</name>
    <name type="common">Penicillium islandicum</name>
    <dbReference type="NCBI Taxonomy" id="28573"/>
    <lineage>
        <taxon>Eukaryota</taxon>
        <taxon>Fungi</taxon>
        <taxon>Dikarya</taxon>
        <taxon>Ascomycota</taxon>
        <taxon>Pezizomycotina</taxon>
        <taxon>Eurotiomycetes</taxon>
        <taxon>Eurotiomycetidae</taxon>
        <taxon>Eurotiales</taxon>
        <taxon>Trichocomaceae</taxon>
        <taxon>Talaromyces</taxon>
        <taxon>Talaromyces sect. Islandici</taxon>
    </lineage>
</organism>
<feature type="domain" description="MmgE/PrpD N-terminal" evidence="4">
    <location>
        <begin position="29"/>
        <end position="282"/>
    </location>
</feature>
<dbReference type="NCBIfam" id="TIGR02330">
    <property type="entry name" value="prpD"/>
    <property type="match status" value="1"/>
</dbReference>
<dbReference type="PANTHER" id="PTHR16943">
    <property type="entry name" value="2-METHYLCITRATE DEHYDRATASE-RELATED"/>
    <property type="match status" value="1"/>
</dbReference>
<dbReference type="InterPro" id="IPR045336">
    <property type="entry name" value="MmgE_PrpD_N"/>
</dbReference>
<dbReference type="EMBL" id="CVMT01000003">
    <property type="protein sequence ID" value="CRG87379.1"/>
    <property type="molecule type" value="Genomic_DNA"/>
</dbReference>
<evidence type="ECO:0000259" key="5">
    <source>
        <dbReference type="Pfam" id="PF19305"/>
    </source>
</evidence>
<proteinExistence type="inferred from homology"/>
<protein>
    <submittedName>
        <fullName evidence="6">2-methylcitrate dehydratase</fullName>
    </submittedName>
</protein>
<reference evidence="6 7" key="1">
    <citation type="submission" date="2015-04" db="EMBL/GenBank/DDBJ databases">
        <authorList>
            <person name="Syromyatnikov M.Y."/>
            <person name="Popov V.N."/>
        </authorList>
    </citation>
    <scope>NUCLEOTIDE SEQUENCE [LARGE SCALE GENOMIC DNA]</scope>
    <source>
        <strain evidence="6">WF-38-12</strain>
    </source>
</reference>
<dbReference type="InterPro" id="IPR045337">
    <property type="entry name" value="MmgE_PrpD_C"/>
</dbReference>
<comment type="similarity">
    <text evidence="1">Belongs to the PrpD family.</text>
</comment>
<sequence>MASNDKQAIDTGSKDVPRPPSRYDDILEDIIQYVYHGSITSPHAYRRARLALLDAFGCAIETVALSPDCRSLLGPLIPQTVVPGGFRVPGTSHVVEPVKGAFDFGSLVRYLDHNDAYPGAEWGHPSDNLGAIIAVADWLSQTKELSLHTVLTAQIKAYEIQGVLQQRNAFNTHGLDHTLLVKIASTAVTAWLIGLPEHAALAALSHAWIDGHPLRTFRQAPNTGPRKGWAAGDACMRAVHLVLLTRASHVASEGLGAFAGVPSALTAPQWGVHDALLGGKEVVRAREYGSWVIESVFFKIITAEGHGISAVEAAVQVSSMLAARSLTAERDIRSIRIRTQKPAMTIIDKTGPLWNAADRDHCLQYMVAVVLLKGSVIQTVDYMDSSPWATDPRVDALREKMTVVEDAGFTRDYYDPKRRSGANAITVELMNGEVLDEAVVEFPVGHPRREDTADQVLKKFRANMGLLFQANEIEEIIQAAEDDHKSVHEFVHLFTR</sequence>
<feature type="compositionally biased region" description="Basic and acidic residues" evidence="3">
    <location>
        <begin position="12"/>
        <end position="21"/>
    </location>
</feature>
<accession>A0A0U1LVH7</accession>
<dbReference type="OrthoDB" id="10055203at2759"/>
<dbReference type="PANTHER" id="PTHR16943:SF15">
    <property type="entry name" value="DEHYDRATASE (PRPD), PUTATIVE-RELATED"/>
    <property type="match status" value="1"/>
</dbReference>
<dbReference type="InterPro" id="IPR005656">
    <property type="entry name" value="MmgE_PrpD"/>
</dbReference>
<dbReference type="InterPro" id="IPR036148">
    <property type="entry name" value="MmgE/PrpD_sf"/>
</dbReference>
<dbReference type="OMA" id="RDHCLRY"/>
<keyword evidence="2" id="KW-0456">Lyase</keyword>
<dbReference type="Gene3D" id="1.10.4100.10">
    <property type="entry name" value="2-methylcitrate dehydratase PrpD"/>
    <property type="match status" value="1"/>
</dbReference>
<evidence type="ECO:0000259" key="4">
    <source>
        <dbReference type="Pfam" id="PF03972"/>
    </source>
</evidence>
<dbReference type="GO" id="GO:0019679">
    <property type="term" value="P:propionate metabolic process, methylcitrate cycle"/>
    <property type="evidence" value="ECO:0007669"/>
    <property type="project" value="InterPro"/>
</dbReference>
<evidence type="ECO:0000256" key="3">
    <source>
        <dbReference type="SAM" id="MobiDB-lite"/>
    </source>
</evidence>
<gene>
    <name evidence="6" type="primary">prpD</name>
    <name evidence="6" type="ORF">PISL3812_04396</name>
</gene>
<evidence type="ECO:0000313" key="7">
    <source>
        <dbReference type="Proteomes" id="UP000054383"/>
    </source>
</evidence>
<dbReference type="Pfam" id="PF19305">
    <property type="entry name" value="MmgE_PrpD_C"/>
    <property type="match status" value="1"/>
</dbReference>
<evidence type="ECO:0000256" key="2">
    <source>
        <dbReference type="ARBA" id="ARBA00023239"/>
    </source>
</evidence>
<dbReference type="Pfam" id="PF03972">
    <property type="entry name" value="MmgE_PrpD_N"/>
    <property type="match status" value="1"/>
</dbReference>
<feature type="region of interest" description="Disordered" evidence="3">
    <location>
        <begin position="1"/>
        <end position="21"/>
    </location>
</feature>
<dbReference type="GO" id="GO:0047547">
    <property type="term" value="F:2-methylcitrate dehydratase activity"/>
    <property type="evidence" value="ECO:0007669"/>
    <property type="project" value="InterPro"/>
</dbReference>
<evidence type="ECO:0000313" key="6">
    <source>
        <dbReference type="EMBL" id="CRG87379.1"/>
    </source>
</evidence>
<dbReference type="GO" id="GO:0051537">
    <property type="term" value="F:2 iron, 2 sulfur cluster binding"/>
    <property type="evidence" value="ECO:0007669"/>
    <property type="project" value="InterPro"/>
</dbReference>
<dbReference type="Gene3D" id="3.30.1330.120">
    <property type="entry name" value="2-methylcitrate dehydratase PrpD"/>
    <property type="match status" value="1"/>
</dbReference>
<keyword evidence="7" id="KW-1185">Reference proteome</keyword>
<dbReference type="InterPro" id="IPR012705">
    <property type="entry name" value="2Me_IsoCit_deHydtase_PrpD"/>
</dbReference>
<dbReference type="STRING" id="28573.A0A0U1LVH7"/>
<evidence type="ECO:0000256" key="1">
    <source>
        <dbReference type="ARBA" id="ARBA00006174"/>
    </source>
</evidence>
<dbReference type="AlphaFoldDB" id="A0A0U1LVH7"/>
<dbReference type="Proteomes" id="UP000054383">
    <property type="component" value="Unassembled WGS sequence"/>
</dbReference>